<dbReference type="PANTHER" id="PTHR18895">
    <property type="entry name" value="HEMK METHYLTRANSFERASE"/>
    <property type="match status" value="1"/>
</dbReference>
<dbReference type="SUPFAM" id="SSF53335">
    <property type="entry name" value="S-adenosyl-L-methionine-dependent methyltransferases"/>
    <property type="match status" value="1"/>
</dbReference>
<dbReference type="CDD" id="cd02440">
    <property type="entry name" value="AdoMet_MTases"/>
    <property type="match status" value="1"/>
</dbReference>
<protein>
    <recommendedName>
        <fullName evidence="1">Methyltransferase small domain-containing protein</fullName>
    </recommendedName>
</protein>
<dbReference type="Proteomes" id="UP001589667">
    <property type="component" value="Unassembled WGS sequence"/>
</dbReference>
<dbReference type="Gene3D" id="3.40.50.150">
    <property type="entry name" value="Vaccinia Virus protein VP39"/>
    <property type="match status" value="1"/>
</dbReference>
<feature type="domain" description="Methyltransferase small" evidence="1">
    <location>
        <begin position="111"/>
        <end position="186"/>
    </location>
</feature>
<reference evidence="2 3" key="1">
    <citation type="submission" date="2024-09" db="EMBL/GenBank/DDBJ databases">
        <authorList>
            <person name="Sun Q."/>
            <person name="Mori K."/>
        </authorList>
    </citation>
    <scope>NUCLEOTIDE SEQUENCE [LARGE SCALE GENOMIC DNA]</scope>
    <source>
        <strain evidence="2 3">JCM 14321</strain>
    </source>
</reference>
<keyword evidence="3" id="KW-1185">Reference proteome</keyword>
<dbReference type="InterPro" id="IPR050320">
    <property type="entry name" value="N5-glutamine_MTase"/>
</dbReference>
<evidence type="ECO:0000259" key="1">
    <source>
        <dbReference type="Pfam" id="PF05175"/>
    </source>
</evidence>
<sequence>MPSVDVFATSPGASGNEALVARLRAAGCVFADDEAALLVAASPDPDRVEELVVRRIAGEPLEALLGWAEFAGLRLDVEPGAFVPRHRTEALAAEAARRARLAAAGHGRPAVVVDLCCGVGAIGAVVAETAAPVVLLAADLDPAAVRAARRNLEPRGGRVFEGDLYDSLPEEFLGRVDVLAVNAPYVPSAEIVFMPPEARAHEARIALDGGADGLDVHRRVAASAVRWLAPGGSLVIETSEHQAETAAALMRDGGLDAVVALDDDVTLVIGSRPSA</sequence>
<dbReference type="PANTHER" id="PTHR18895:SF74">
    <property type="entry name" value="MTRF1L RELEASE FACTOR GLUTAMINE METHYLTRANSFERASE"/>
    <property type="match status" value="1"/>
</dbReference>
<name>A0ABV5SNU7_9MICO</name>
<dbReference type="InterPro" id="IPR007848">
    <property type="entry name" value="Small_mtfrase_dom"/>
</dbReference>
<evidence type="ECO:0000313" key="3">
    <source>
        <dbReference type="Proteomes" id="UP001589667"/>
    </source>
</evidence>
<evidence type="ECO:0000313" key="2">
    <source>
        <dbReference type="EMBL" id="MFB9642011.1"/>
    </source>
</evidence>
<comment type="caution">
    <text evidence="2">The sequence shown here is derived from an EMBL/GenBank/DDBJ whole genome shotgun (WGS) entry which is preliminary data.</text>
</comment>
<dbReference type="EMBL" id="JBHMBL010000001">
    <property type="protein sequence ID" value="MFB9642011.1"/>
    <property type="molecule type" value="Genomic_DNA"/>
</dbReference>
<dbReference type="InterPro" id="IPR022446">
    <property type="entry name" value="MeTrfrase_put"/>
</dbReference>
<dbReference type="InterPro" id="IPR029063">
    <property type="entry name" value="SAM-dependent_MTases_sf"/>
</dbReference>
<dbReference type="RefSeq" id="WP_157424767.1">
    <property type="nucleotide sequence ID" value="NZ_BAAANI010000007.1"/>
</dbReference>
<proteinExistence type="predicted"/>
<gene>
    <name evidence="2" type="ORF">ACFFQV_06870</name>
</gene>
<accession>A0ABV5SNU7</accession>
<dbReference type="Pfam" id="PF05175">
    <property type="entry name" value="MTS"/>
    <property type="match status" value="1"/>
</dbReference>
<organism evidence="2 3">
    <name type="scientific">Agromyces lapidis</name>
    <dbReference type="NCBI Taxonomy" id="279574"/>
    <lineage>
        <taxon>Bacteria</taxon>
        <taxon>Bacillati</taxon>
        <taxon>Actinomycetota</taxon>
        <taxon>Actinomycetes</taxon>
        <taxon>Micrococcales</taxon>
        <taxon>Microbacteriaceae</taxon>
        <taxon>Agromyces</taxon>
    </lineage>
</organism>
<dbReference type="NCBIfam" id="TIGR03704">
    <property type="entry name" value="PrmC_rel_meth"/>
    <property type="match status" value="1"/>
</dbReference>